<evidence type="ECO:0000256" key="1">
    <source>
        <dbReference type="ARBA" id="ARBA00010049"/>
    </source>
</evidence>
<feature type="chain" id="PRO_5032970735" evidence="3">
    <location>
        <begin position="23"/>
        <end position="161"/>
    </location>
</feature>
<reference evidence="4" key="1">
    <citation type="submission" date="2020-07" db="EMBL/GenBank/DDBJ databases">
        <title>Ethylene signaling mediates host invasion by parasitic plants.</title>
        <authorList>
            <person name="Yoshida S."/>
        </authorList>
    </citation>
    <scope>NUCLEOTIDE SEQUENCE</scope>
    <source>
        <strain evidence="4">Okayama</strain>
    </source>
</reference>
<dbReference type="PANTHER" id="PTHR31614:SF2">
    <property type="entry name" value="F28N24.16 PROTEIN"/>
    <property type="match status" value="1"/>
</dbReference>
<dbReference type="PANTHER" id="PTHR31614">
    <property type="entry name" value="PROTEIN DOWNSTREAM OF FLC-RELATED"/>
    <property type="match status" value="1"/>
</dbReference>
<dbReference type="InterPro" id="IPR006041">
    <property type="entry name" value="Pollen_Ole_e1_allergen"/>
</dbReference>
<evidence type="ECO:0000313" key="5">
    <source>
        <dbReference type="Proteomes" id="UP000653305"/>
    </source>
</evidence>
<dbReference type="Pfam" id="PF01190">
    <property type="entry name" value="Pollen_Ole_e_1"/>
    <property type="match status" value="1"/>
</dbReference>
<dbReference type="EMBL" id="BMAC01000001">
    <property type="protein sequence ID" value="GFP78660.1"/>
    <property type="molecule type" value="Genomic_DNA"/>
</dbReference>
<evidence type="ECO:0000256" key="2">
    <source>
        <dbReference type="ARBA" id="ARBA00023157"/>
    </source>
</evidence>
<keyword evidence="3" id="KW-0732">Signal</keyword>
<keyword evidence="5" id="KW-1185">Reference proteome</keyword>
<accession>A0A830AW92</accession>
<evidence type="ECO:0000256" key="3">
    <source>
        <dbReference type="SAM" id="SignalP"/>
    </source>
</evidence>
<dbReference type="InterPro" id="IPR006040">
    <property type="entry name" value="Allergen_Ole_e_I_CS"/>
</dbReference>
<dbReference type="GO" id="GO:0005615">
    <property type="term" value="C:extracellular space"/>
    <property type="evidence" value="ECO:0007669"/>
    <property type="project" value="InterPro"/>
</dbReference>
<feature type="signal peptide" evidence="3">
    <location>
        <begin position="1"/>
        <end position="22"/>
    </location>
</feature>
<dbReference type="Proteomes" id="UP000653305">
    <property type="component" value="Unassembled WGS sequence"/>
</dbReference>
<organism evidence="4 5">
    <name type="scientific">Phtheirospermum japonicum</name>
    <dbReference type="NCBI Taxonomy" id="374723"/>
    <lineage>
        <taxon>Eukaryota</taxon>
        <taxon>Viridiplantae</taxon>
        <taxon>Streptophyta</taxon>
        <taxon>Embryophyta</taxon>
        <taxon>Tracheophyta</taxon>
        <taxon>Spermatophyta</taxon>
        <taxon>Magnoliopsida</taxon>
        <taxon>eudicotyledons</taxon>
        <taxon>Gunneridae</taxon>
        <taxon>Pentapetalae</taxon>
        <taxon>asterids</taxon>
        <taxon>lamiids</taxon>
        <taxon>Lamiales</taxon>
        <taxon>Orobanchaceae</taxon>
        <taxon>Orobanchaceae incertae sedis</taxon>
        <taxon>Phtheirospermum</taxon>
    </lineage>
</organism>
<gene>
    <name evidence="4" type="ORF">PHJA_000009600</name>
</gene>
<keyword evidence="2" id="KW-1015">Disulfide bond</keyword>
<name>A0A830AW92_9LAMI</name>
<sequence>MAKLVALVSSLCILAIATVASAHGHRTFHVEGDVYCDPCRVQFETELSQRLVGAIVHLECRHRDTKEVTYSVEGVTGVNGHYSLQVMGDHGDDVCEISAVKSPRPDCGEPMGVIEKSRVVLTANDGMHATVRFANPLGFQTKTALPACGPVLFNMGVLVGQ</sequence>
<dbReference type="AlphaFoldDB" id="A0A830AW92"/>
<evidence type="ECO:0000313" key="4">
    <source>
        <dbReference type="EMBL" id="GFP78660.1"/>
    </source>
</evidence>
<protein>
    <submittedName>
        <fullName evidence="4">Anther-specific protein lat52</fullName>
    </submittedName>
</protein>
<dbReference type="PROSITE" id="PS00925">
    <property type="entry name" value="OLEEI"/>
    <property type="match status" value="1"/>
</dbReference>
<comment type="caution">
    <text evidence="4">The sequence shown here is derived from an EMBL/GenBank/DDBJ whole genome shotgun (WGS) entry which is preliminary data.</text>
</comment>
<proteinExistence type="inferred from homology"/>
<comment type="similarity">
    <text evidence="1">Belongs to the Ole e I family.</text>
</comment>
<dbReference type="OrthoDB" id="1888725at2759"/>